<reference evidence="1" key="1">
    <citation type="journal article" date="2014" name="Front. Microbiol.">
        <title>High frequency of phylogenetically diverse reductive dehalogenase-homologous genes in deep subseafloor sedimentary metagenomes.</title>
        <authorList>
            <person name="Kawai M."/>
            <person name="Futagami T."/>
            <person name="Toyoda A."/>
            <person name="Takaki Y."/>
            <person name="Nishi S."/>
            <person name="Hori S."/>
            <person name="Arai W."/>
            <person name="Tsubouchi T."/>
            <person name="Morono Y."/>
            <person name="Uchiyama I."/>
            <person name="Ito T."/>
            <person name="Fujiyama A."/>
            <person name="Inagaki F."/>
            <person name="Takami H."/>
        </authorList>
    </citation>
    <scope>NUCLEOTIDE SEQUENCE</scope>
    <source>
        <strain evidence="1">Expedition CK06-06</strain>
    </source>
</reference>
<comment type="caution">
    <text evidence="1">The sequence shown here is derived from an EMBL/GenBank/DDBJ whole genome shotgun (WGS) entry which is preliminary data.</text>
</comment>
<evidence type="ECO:0000313" key="1">
    <source>
        <dbReference type="EMBL" id="GAH38089.1"/>
    </source>
</evidence>
<name>X1G948_9ZZZZ</name>
<organism evidence="1">
    <name type="scientific">marine sediment metagenome</name>
    <dbReference type="NCBI Taxonomy" id="412755"/>
    <lineage>
        <taxon>unclassified sequences</taxon>
        <taxon>metagenomes</taxon>
        <taxon>ecological metagenomes</taxon>
    </lineage>
</organism>
<dbReference type="AlphaFoldDB" id="X1G948"/>
<accession>X1G948</accession>
<protein>
    <submittedName>
        <fullName evidence="1">Uncharacterized protein</fullName>
    </submittedName>
</protein>
<proteinExistence type="predicted"/>
<sequence length="45" mass="4902">MAVITKIPAIAEKVTKHTSEVCSYVLIDKCHHIGNPVLRVKSVTA</sequence>
<dbReference type="EMBL" id="BARU01005554">
    <property type="protein sequence ID" value="GAH38089.1"/>
    <property type="molecule type" value="Genomic_DNA"/>
</dbReference>
<gene>
    <name evidence="1" type="ORF">S03H2_10847</name>
</gene>